<organism evidence="2 3">
    <name type="scientific">Lasius niger</name>
    <name type="common">Black garden ant</name>
    <dbReference type="NCBI Taxonomy" id="67767"/>
    <lineage>
        <taxon>Eukaryota</taxon>
        <taxon>Metazoa</taxon>
        <taxon>Ecdysozoa</taxon>
        <taxon>Arthropoda</taxon>
        <taxon>Hexapoda</taxon>
        <taxon>Insecta</taxon>
        <taxon>Pterygota</taxon>
        <taxon>Neoptera</taxon>
        <taxon>Endopterygota</taxon>
        <taxon>Hymenoptera</taxon>
        <taxon>Apocrita</taxon>
        <taxon>Aculeata</taxon>
        <taxon>Formicoidea</taxon>
        <taxon>Formicidae</taxon>
        <taxon>Formicinae</taxon>
        <taxon>Lasius</taxon>
        <taxon>Lasius</taxon>
    </lineage>
</organism>
<dbReference type="PaxDb" id="67767-A0A0J7KI97"/>
<gene>
    <name evidence="2" type="ORF">RF55_10308</name>
</gene>
<keyword evidence="2" id="KW-0695">RNA-directed DNA polymerase</keyword>
<sequence length="82" mass="9383">MTIYRRLNEKMLGDAYPLPNICDILDQLGGAKYFSVLDLASGFHQIPMDPEDTKQRSQHHTATINFLEYLSVSEMHLPRSSD</sequence>
<evidence type="ECO:0000313" key="2">
    <source>
        <dbReference type="EMBL" id="KMQ89992.1"/>
    </source>
</evidence>
<keyword evidence="3" id="KW-1185">Reference proteome</keyword>
<keyword evidence="2" id="KW-0808">Transferase</keyword>
<dbReference type="Proteomes" id="UP000036403">
    <property type="component" value="Unassembled WGS sequence"/>
</dbReference>
<protein>
    <submittedName>
        <fullName evidence="2">Reverse transcriptase</fullName>
    </submittedName>
</protein>
<dbReference type="InterPro" id="IPR000477">
    <property type="entry name" value="RT_dom"/>
</dbReference>
<dbReference type="STRING" id="67767.A0A0J7KI97"/>
<dbReference type="Gene3D" id="3.10.10.10">
    <property type="entry name" value="HIV Type 1 Reverse Transcriptase, subunit A, domain 1"/>
    <property type="match status" value="1"/>
</dbReference>
<dbReference type="AlphaFoldDB" id="A0A0J7KI97"/>
<dbReference type="PANTHER" id="PTHR24559">
    <property type="entry name" value="TRANSPOSON TY3-I GAG-POL POLYPROTEIN"/>
    <property type="match status" value="1"/>
</dbReference>
<evidence type="ECO:0000313" key="3">
    <source>
        <dbReference type="Proteomes" id="UP000036403"/>
    </source>
</evidence>
<comment type="caution">
    <text evidence="2">The sequence shown here is derived from an EMBL/GenBank/DDBJ whole genome shotgun (WGS) entry which is preliminary data.</text>
</comment>
<dbReference type="InterPro" id="IPR043502">
    <property type="entry name" value="DNA/RNA_pol_sf"/>
</dbReference>
<name>A0A0J7KI97_LASNI</name>
<proteinExistence type="predicted"/>
<reference evidence="2 3" key="1">
    <citation type="submission" date="2015-04" db="EMBL/GenBank/DDBJ databases">
        <title>Lasius niger genome sequencing.</title>
        <authorList>
            <person name="Konorov E.A."/>
            <person name="Nikitin M.A."/>
            <person name="Kirill M.V."/>
            <person name="Chang P."/>
        </authorList>
    </citation>
    <scope>NUCLEOTIDE SEQUENCE [LARGE SCALE GENOMIC DNA]</scope>
    <source>
        <tissue evidence="2">Whole</tissue>
    </source>
</reference>
<dbReference type="SUPFAM" id="SSF56672">
    <property type="entry name" value="DNA/RNA polymerases"/>
    <property type="match status" value="1"/>
</dbReference>
<dbReference type="OrthoDB" id="7982448at2759"/>
<evidence type="ECO:0000259" key="1">
    <source>
        <dbReference type="Pfam" id="PF00078"/>
    </source>
</evidence>
<dbReference type="EMBL" id="LBMM01007155">
    <property type="protein sequence ID" value="KMQ89992.1"/>
    <property type="molecule type" value="Genomic_DNA"/>
</dbReference>
<dbReference type="Pfam" id="PF00078">
    <property type="entry name" value="RVT_1"/>
    <property type="match status" value="1"/>
</dbReference>
<accession>A0A0J7KI97</accession>
<keyword evidence="2" id="KW-0548">Nucleotidyltransferase</keyword>
<dbReference type="InterPro" id="IPR043128">
    <property type="entry name" value="Rev_trsase/Diguanyl_cyclase"/>
</dbReference>
<dbReference type="GO" id="GO:0003964">
    <property type="term" value="F:RNA-directed DNA polymerase activity"/>
    <property type="evidence" value="ECO:0007669"/>
    <property type="project" value="UniProtKB-KW"/>
</dbReference>
<dbReference type="PANTHER" id="PTHR24559:SF435">
    <property type="entry name" value="RIBONUCLEASE H"/>
    <property type="match status" value="1"/>
</dbReference>
<dbReference type="Gene3D" id="3.30.70.270">
    <property type="match status" value="1"/>
</dbReference>
<dbReference type="InterPro" id="IPR053134">
    <property type="entry name" value="RNA-dir_DNA_polymerase"/>
</dbReference>
<feature type="domain" description="Reverse transcriptase" evidence="1">
    <location>
        <begin position="3"/>
        <end position="56"/>
    </location>
</feature>